<gene>
    <name evidence="2" type="ORF">SAMN05216447_105107</name>
</gene>
<dbReference type="EMBL" id="FNWT01000005">
    <property type="protein sequence ID" value="SEH55375.1"/>
    <property type="molecule type" value="Genomic_DNA"/>
</dbReference>
<evidence type="ECO:0000259" key="1">
    <source>
        <dbReference type="PROSITE" id="PS51464"/>
    </source>
</evidence>
<dbReference type="RefSeq" id="WP_078686586.1">
    <property type="nucleotide sequence ID" value="NZ_FNWT01000005.1"/>
</dbReference>
<dbReference type="InterPro" id="IPR024713">
    <property type="entry name" value="Fructosamine_deglycase_FrlB"/>
</dbReference>
<dbReference type="CDD" id="cd05710">
    <property type="entry name" value="SIS_1"/>
    <property type="match status" value="1"/>
</dbReference>
<dbReference type="PIRSF" id="PIRSF009290">
    <property type="entry name" value="FrlB"/>
    <property type="match status" value="1"/>
</dbReference>
<evidence type="ECO:0000313" key="2">
    <source>
        <dbReference type="EMBL" id="SEH55375.1"/>
    </source>
</evidence>
<dbReference type="Proteomes" id="UP000199135">
    <property type="component" value="Unassembled WGS sequence"/>
</dbReference>
<dbReference type="InterPro" id="IPR046348">
    <property type="entry name" value="SIS_dom_sf"/>
</dbReference>
<dbReference type="Gene3D" id="3.40.50.10490">
    <property type="entry name" value="Glucose-6-phosphate isomerase like protein, domain 1"/>
    <property type="match status" value="2"/>
</dbReference>
<keyword evidence="3" id="KW-1185">Reference proteome</keyword>
<comment type="caution">
    <text evidence="2">The sequence shown here is derived from an EMBL/GenBank/DDBJ whole genome shotgun (WGS) entry which is preliminary data.</text>
</comment>
<accession>A0A1H6J0N2</accession>
<sequence length="331" mass="37573">MIKYDKQHELDSVRGALAIRGEIEAMVDEVCERGFDLVCYMGIGGTWASALQAESHIKELSDLPVVVENAAEFNTLGNKRLTDKSVVVFSSVSGNTAEMVVALDALNERGVTTIGFVDHEDSPLAKGATHCIVYPENEQLKFFMVADRFMRNAGQFPQYDAYYAELDAHLADALVSVAEASDEFAQRFAEEHHDDDIHYFVGAGEQYGSTYSYAMCYWEEQHWIRTKSIHAAEFFHGMLEVVDRDTNVTVIMGEDAERPLAERVARFLPKICARYTIIDSKDYALEGISPEYRGYLSHLVTHQVTNRIDAHIERINCHPMDIRRYYRALDY</sequence>
<dbReference type="PROSITE" id="PS51464">
    <property type="entry name" value="SIS"/>
    <property type="match status" value="1"/>
</dbReference>
<feature type="domain" description="SIS" evidence="1">
    <location>
        <begin position="27"/>
        <end position="184"/>
    </location>
</feature>
<protein>
    <submittedName>
        <fullName evidence="2">Fructoselysine-6-phosphate deglycase</fullName>
    </submittedName>
</protein>
<dbReference type="PANTHER" id="PTHR10937:SF14">
    <property type="entry name" value="FRUCTOSELYSINE 6-PHOSPHATE DEGLYCASE"/>
    <property type="match status" value="1"/>
</dbReference>
<organism evidence="2 3">
    <name type="scientific">Parafannyhessea umbonata</name>
    <dbReference type="NCBI Taxonomy" id="604330"/>
    <lineage>
        <taxon>Bacteria</taxon>
        <taxon>Bacillati</taxon>
        <taxon>Actinomycetota</taxon>
        <taxon>Coriobacteriia</taxon>
        <taxon>Coriobacteriales</taxon>
        <taxon>Atopobiaceae</taxon>
        <taxon>Parafannyhessea</taxon>
    </lineage>
</organism>
<dbReference type="InterPro" id="IPR035488">
    <property type="entry name" value="FrlB_SIS"/>
</dbReference>
<evidence type="ECO:0000313" key="3">
    <source>
        <dbReference type="Proteomes" id="UP000199135"/>
    </source>
</evidence>
<dbReference type="InterPro" id="IPR001347">
    <property type="entry name" value="SIS_dom"/>
</dbReference>
<dbReference type="Pfam" id="PF01380">
    <property type="entry name" value="SIS"/>
    <property type="match status" value="1"/>
</dbReference>
<dbReference type="PANTHER" id="PTHR10937">
    <property type="entry name" value="GLUCOSAMINE--FRUCTOSE-6-PHOSPHATE AMINOTRANSFERASE, ISOMERIZING"/>
    <property type="match status" value="1"/>
</dbReference>
<reference evidence="2 3" key="1">
    <citation type="submission" date="2016-10" db="EMBL/GenBank/DDBJ databases">
        <authorList>
            <person name="Varghese N."/>
            <person name="Submissions S."/>
        </authorList>
    </citation>
    <scope>NUCLEOTIDE SEQUENCE [LARGE SCALE GENOMIC DNA]</scope>
    <source>
        <strain evidence="2 3">WCP15</strain>
    </source>
</reference>
<dbReference type="SUPFAM" id="SSF53697">
    <property type="entry name" value="SIS domain"/>
    <property type="match status" value="1"/>
</dbReference>
<proteinExistence type="predicted"/>
<name>A0A1H6J0N2_9ACTN</name>